<reference evidence="1 2" key="1">
    <citation type="submission" date="2024-06" db="EMBL/GenBank/DDBJ databases">
        <title>The Natural Products Discovery Center: Release of the First 8490 Sequenced Strains for Exploring Actinobacteria Biosynthetic Diversity.</title>
        <authorList>
            <person name="Kalkreuter E."/>
            <person name="Kautsar S.A."/>
            <person name="Yang D."/>
            <person name="Bader C.D."/>
            <person name="Teijaro C.N."/>
            <person name="Fluegel L."/>
            <person name="Davis C.M."/>
            <person name="Simpson J.R."/>
            <person name="Lauterbach L."/>
            <person name="Steele A.D."/>
            <person name="Gui C."/>
            <person name="Meng S."/>
            <person name="Li G."/>
            <person name="Viehrig K."/>
            <person name="Ye F."/>
            <person name="Su P."/>
            <person name="Kiefer A.F."/>
            <person name="Nichols A."/>
            <person name="Cepeda A.J."/>
            <person name="Yan W."/>
            <person name="Fan B."/>
            <person name="Jiang Y."/>
            <person name="Adhikari A."/>
            <person name="Zheng C.-J."/>
            <person name="Schuster L."/>
            <person name="Cowan T.M."/>
            <person name="Smanski M.J."/>
            <person name="Chevrette M.G."/>
            <person name="De Carvalho L.P.S."/>
            <person name="Shen B."/>
        </authorList>
    </citation>
    <scope>NUCLEOTIDE SEQUENCE [LARGE SCALE GENOMIC DNA]</scope>
    <source>
        <strain evidence="1 2">NPDC049574</strain>
    </source>
</reference>
<organism evidence="1 2">
    <name type="scientific">Nonomuraea bangladeshensis</name>
    <dbReference type="NCBI Taxonomy" id="404385"/>
    <lineage>
        <taxon>Bacteria</taxon>
        <taxon>Bacillati</taxon>
        <taxon>Actinomycetota</taxon>
        <taxon>Actinomycetes</taxon>
        <taxon>Streptosporangiales</taxon>
        <taxon>Streptosporangiaceae</taxon>
        <taxon>Nonomuraea</taxon>
    </lineage>
</organism>
<accession>A0ABV3H4F4</accession>
<dbReference type="RefSeq" id="WP_364450850.1">
    <property type="nucleotide sequence ID" value="NZ_JBFARM010000005.1"/>
</dbReference>
<keyword evidence="2" id="KW-1185">Reference proteome</keyword>
<gene>
    <name evidence="1" type="ORF">AB0K40_18030</name>
</gene>
<evidence type="ECO:0000313" key="2">
    <source>
        <dbReference type="Proteomes" id="UP001552427"/>
    </source>
</evidence>
<comment type="caution">
    <text evidence="1">The sequence shown here is derived from an EMBL/GenBank/DDBJ whole genome shotgun (WGS) entry which is preliminary data.</text>
</comment>
<protein>
    <recommendedName>
        <fullName evidence="3">SWIM-type domain-containing protein</fullName>
    </recommendedName>
</protein>
<proteinExistence type="predicted"/>
<sequence>MTRLRRTTTSPLGTPIAGDLIKDDLDNPLVPLTLGPDLELLIDDPRWAHDLMASAGVVASVLDSALGLPAPAGPRCSCDEDPLQCAHQARLGEAEDDRDAFRALLARMVSVRTYQELQVVAEEARRALDRYDRRGADSTEQGEAVVSP</sequence>
<evidence type="ECO:0008006" key="3">
    <source>
        <dbReference type="Google" id="ProtNLM"/>
    </source>
</evidence>
<evidence type="ECO:0000313" key="1">
    <source>
        <dbReference type="EMBL" id="MEV4287408.1"/>
    </source>
</evidence>
<dbReference type="Proteomes" id="UP001552427">
    <property type="component" value="Unassembled WGS sequence"/>
</dbReference>
<dbReference type="EMBL" id="JBFARM010000005">
    <property type="protein sequence ID" value="MEV4287408.1"/>
    <property type="molecule type" value="Genomic_DNA"/>
</dbReference>
<name>A0ABV3H4F4_9ACTN</name>